<dbReference type="STRING" id="767519.SAMN05216559_0964"/>
<evidence type="ECO:0000256" key="1">
    <source>
        <dbReference type="SAM" id="MobiDB-lite"/>
    </source>
</evidence>
<dbReference type="EMBL" id="FOZK01000001">
    <property type="protein sequence ID" value="SFR91753.1"/>
    <property type="molecule type" value="Genomic_DNA"/>
</dbReference>
<dbReference type="Proteomes" id="UP000199062">
    <property type="component" value="Unassembled WGS sequence"/>
</dbReference>
<keyword evidence="2" id="KW-0812">Transmembrane</keyword>
<keyword evidence="2" id="KW-0472">Membrane</keyword>
<feature type="region of interest" description="Disordered" evidence="1">
    <location>
        <begin position="1"/>
        <end position="20"/>
    </location>
</feature>
<organism evidence="3 4">
    <name type="scientific">Halomicrobium zhouii</name>
    <dbReference type="NCBI Taxonomy" id="767519"/>
    <lineage>
        <taxon>Archaea</taxon>
        <taxon>Methanobacteriati</taxon>
        <taxon>Methanobacteriota</taxon>
        <taxon>Stenosarchaea group</taxon>
        <taxon>Halobacteria</taxon>
        <taxon>Halobacteriales</taxon>
        <taxon>Haloarculaceae</taxon>
        <taxon>Halomicrobium</taxon>
    </lineage>
</organism>
<dbReference type="RefSeq" id="WP_177227162.1">
    <property type="nucleotide sequence ID" value="NZ_FOZK01000001.1"/>
</dbReference>
<accession>A0A1I6KKG5</accession>
<evidence type="ECO:0000256" key="2">
    <source>
        <dbReference type="SAM" id="Phobius"/>
    </source>
</evidence>
<feature type="transmembrane region" description="Helical" evidence="2">
    <location>
        <begin position="28"/>
        <end position="50"/>
    </location>
</feature>
<gene>
    <name evidence="3" type="ORF">SAMN05216559_0964</name>
</gene>
<evidence type="ECO:0000313" key="3">
    <source>
        <dbReference type="EMBL" id="SFR91753.1"/>
    </source>
</evidence>
<keyword evidence="2" id="KW-1133">Transmembrane helix</keyword>
<proteinExistence type="predicted"/>
<protein>
    <submittedName>
        <fullName evidence="3">Uncharacterized protein</fullName>
    </submittedName>
</protein>
<reference evidence="3 4" key="1">
    <citation type="submission" date="2016-10" db="EMBL/GenBank/DDBJ databases">
        <authorList>
            <person name="de Groot N.N."/>
        </authorList>
    </citation>
    <scope>NUCLEOTIDE SEQUENCE [LARGE SCALE GENOMIC DNA]</scope>
    <source>
        <strain evidence="3 4">CGMCC 1.10457</strain>
    </source>
</reference>
<dbReference type="AlphaFoldDB" id="A0A1I6KKG5"/>
<sequence length="51" mass="5361">MVPGLDPGEPMPDSLAQGNDGSSDGNDWFTVLFVLLAVVLLALAFGYVMYG</sequence>
<name>A0A1I6KKG5_9EURY</name>
<keyword evidence="4" id="KW-1185">Reference proteome</keyword>
<evidence type="ECO:0000313" key="4">
    <source>
        <dbReference type="Proteomes" id="UP000199062"/>
    </source>
</evidence>